<comment type="caution">
    <text evidence="3">The sequence shown here is derived from an EMBL/GenBank/DDBJ whole genome shotgun (WGS) entry which is preliminary data.</text>
</comment>
<evidence type="ECO:0000313" key="3">
    <source>
        <dbReference type="EMBL" id="EDY22400.1"/>
    </source>
</evidence>
<evidence type="ECO:0000256" key="2">
    <source>
        <dbReference type="SAM" id="MobiDB-lite"/>
    </source>
</evidence>
<keyword evidence="4" id="KW-1185">Reference proteome</keyword>
<organism evidence="3 4">
    <name type="scientific">Chthoniobacter flavus Ellin428</name>
    <dbReference type="NCBI Taxonomy" id="497964"/>
    <lineage>
        <taxon>Bacteria</taxon>
        <taxon>Pseudomonadati</taxon>
        <taxon>Verrucomicrobiota</taxon>
        <taxon>Spartobacteria</taxon>
        <taxon>Chthoniobacterales</taxon>
        <taxon>Chthoniobacteraceae</taxon>
        <taxon>Chthoniobacter</taxon>
    </lineage>
</organism>
<evidence type="ECO:0000256" key="1">
    <source>
        <dbReference type="SAM" id="Coils"/>
    </source>
</evidence>
<name>B4CV12_9BACT</name>
<feature type="coiled-coil region" evidence="1">
    <location>
        <begin position="39"/>
        <end position="101"/>
    </location>
</feature>
<dbReference type="STRING" id="497964.CfE428DRAFT_0525"/>
<dbReference type="Proteomes" id="UP000005824">
    <property type="component" value="Unassembled WGS sequence"/>
</dbReference>
<keyword evidence="1" id="KW-0175">Coiled coil</keyword>
<dbReference type="InParanoid" id="B4CV12"/>
<evidence type="ECO:0000313" key="4">
    <source>
        <dbReference type="Proteomes" id="UP000005824"/>
    </source>
</evidence>
<dbReference type="EMBL" id="ABVL01000001">
    <property type="protein sequence ID" value="EDY22400.1"/>
    <property type="molecule type" value="Genomic_DNA"/>
</dbReference>
<proteinExistence type="predicted"/>
<dbReference type="RefSeq" id="WP_006977852.1">
    <property type="nucleotide sequence ID" value="NZ_ABVL01000001.1"/>
</dbReference>
<feature type="compositionally biased region" description="Polar residues" evidence="2">
    <location>
        <begin position="7"/>
        <end position="17"/>
    </location>
</feature>
<feature type="region of interest" description="Disordered" evidence="2">
    <location>
        <begin position="164"/>
        <end position="211"/>
    </location>
</feature>
<sequence>MNEGIHQPQTPDGSTTPAEAPASRQLVNPNLSGSLIADHEALKNDLLQAQDLAADFQRQLAGKSNEYAQLKQILEKTTQDLEHLQAGIVELRAERHRLANEAMRAVAFEIKLAKVTGERDHLRIDLEIVRQAMARKMEEMTTQLRQRDRRIAELVIETVSLRNARPDGESAVPPGPEVPLNQPPAMSAEAPDVEIVRAPPADKPRKLPSVG</sequence>
<accession>B4CV12</accession>
<reference evidence="3 4" key="1">
    <citation type="journal article" date="2011" name="J. Bacteriol.">
        <title>Genome sequence of Chthoniobacter flavus Ellin428, an aerobic heterotrophic soil bacterium.</title>
        <authorList>
            <person name="Kant R."/>
            <person name="van Passel M.W."/>
            <person name="Palva A."/>
            <person name="Lucas S."/>
            <person name="Lapidus A."/>
            <person name="Glavina Del Rio T."/>
            <person name="Dalin E."/>
            <person name="Tice H."/>
            <person name="Bruce D."/>
            <person name="Goodwin L."/>
            <person name="Pitluck S."/>
            <person name="Larimer F.W."/>
            <person name="Land M.L."/>
            <person name="Hauser L."/>
            <person name="Sangwan P."/>
            <person name="de Vos W.M."/>
            <person name="Janssen P.H."/>
            <person name="Smidt H."/>
        </authorList>
    </citation>
    <scope>NUCLEOTIDE SEQUENCE [LARGE SCALE GENOMIC DNA]</scope>
    <source>
        <strain evidence="3 4">Ellin428</strain>
    </source>
</reference>
<gene>
    <name evidence="3" type="ORF">CfE428DRAFT_0525</name>
</gene>
<dbReference type="AlphaFoldDB" id="B4CV12"/>
<feature type="region of interest" description="Disordered" evidence="2">
    <location>
        <begin position="1"/>
        <end position="21"/>
    </location>
</feature>
<protein>
    <submittedName>
        <fullName evidence="3">Uncharacterized protein</fullName>
    </submittedName>
</protein>